<feature type="non-terminal residue" evidence="4">
    <location>
        <position position="1"/>
    </location>
</feature>
<feature type="domain" description="KRAB" evidence="3">
    <location>
        <begin position="1"/>
        <end position="69"/>
    </location>
</feature>
<keyword evidence="2" id="KW-0539">Nucleus</keyword>
<dbReference type="InterPro" id="IPR050169">
    <property type="entry name" value="Krueppel_C2H2_ZnF"/>
</dbReference>
<dbReference type="InterPro" id="IPR001909">
    <property type="entry name" value="KRAB"/>
</dbReference>
<protein>
    <submittedName>
        <fullName evidence="4">ZNF785 isoform 4</fullName>
    </submittedName>
</protein>
<dbReference type="Pfam" id="PF01352">
    <property type="entry name" value="KRAB"/>
    <property type="match status" value="1"/>
</dbReference>
<accession>A0A2J8TKI3</accession>
<dbReference type="GO" id="GO:0006355">
    <property type="term" value="P:regulation of DNA-templated transcription"/>
    <property type="evidence" value="ECO:0007669"/>
    <property type="project" value="InterPro"/>
</dbReference>
<dbReference type="InterPro" id="IPR036051">
    <property type="entry name" value="KRAB_dom_sf"/>
</dbReference>
<proteinExistence type="predicted"/>
<evidence type="ECO:0000313" key="4">
    <source>
        <dbReference type="EMBL" id="PNJ33546.1"/>
    </source>
</evidence>
<comment type="subcellular location">
    <subcellularLocation>
        <location evidence="1">Nucleus</location>
    </subcellularLocation>
</comment>
<dbReference type="PROSITE" id="PS50805">
    <property type="entry name" value="KRAB"/>
    <property type="match status" value="1"/>
</dbReference>
<dbReference type="PANTHER" id="PTHR23232">
    <property type="entry name" value="KRAB DOMAIN C2H2 ZINC FINGER"/>
    <property type="match status" value="1"/>
</dbReference>
<gene>
    <name evidence="4" type="ORF">CR201_G0034478</name>
</gene>
<comment type="caution">
    <text evidence="4">The sequence shown here is derived from an EMBL/GenBank/DDBJ whole genome shotgun (WGS) entry which is preliminary data.</text>
</comment>
<evidence type="ECO:0000256" key="1">
    <source>
        <dbReference type="ARBA" id="ARBA00004123"/>
    </source>
</evidence>
<dbReference type="Gene3D" id="6.10.140.140">
    <property type="match status" value="1"/>
</dbReference>
<evidence type="ECO:0000259" key="3">
    <source>
        <dbReference type="PROSITE" id="PS50805"/>
    </source>
</evidence>
<dbReference type="PANTHER" id="PTHR23232:SF158">
    <property type="entry name" value="KRAB DOMAIN-CONTAINING PROTEIN 5"/>
    <property type="match status" value="1"/>
</dbReference>
<organism evidence="4">
    <name type="scientific">Pongo abelii</name>
    <name type="common">Sumatran orangutan</name>
    <name type="synonym">Pongo pygmaeus abelii</name>
    <dbReference type="NCBI Taxonomy" id="9601"/>
    <lineage>
        <taxon>Eukaryota</taxon>
        <taxon>Metazoa</taxon>
        <taxon>Chordata</taxon>
        <taxon>Craniata</taxon>
        <taxon>Vertebrata</taxon>
        <taxon>Euteleostomi</taxon>
        <taxon>Mammalia</taxon>
        <taxon>Eutheria</taxon>
        <taxon>Euarchontoglires</taxon>
        <taxon>Primates</taxon>
        <taxon>Haplorrhini</taxon>
        <taxon>Catarrhini</taxon>
        <taxon>Hominidae</taxon>
        <taxon>Pongo</taxon>
    </lineage>
</organism>
<dbReference type="AlphaFoldDB" id="A0A2J8TKI3"/>
<dbReference type="EMBL" id="NDHI03003494">
    <property type="protein sequence ID" value="PNJ33546.1"/>
    <property type="molecule type" value="Genomic_DNA"/>
</dbReference>
<sequence>SPEEWGCLRPAQRALYRDVMRETFGHLGALGEAGRSGRDTQIFRSQTRFYLVGGRRSGGVEPGGPGSRR</sequence>
<name>A0A2J8TKI3_PONAB</name>
<evidence type="ECO:0000256" key="2">
    <source>
        <dbReference type="ARBA" id="ARBA00023242"/>
    </source>
</evidence>
<dbReference type="CDD" id="cd07765">
    <property type="entry name" value="KRAB_A-box"/>
    <property type="match status" value="1"/>
</dbReference>
<dbReference type="SMART" id="SM00349">
    <property type="entry name" value="KRAB"/>
    <property type="match status" value="1"/>
</dbReference>
<reference evidence="4" key="1">
    <citation type="submission" date="2017-12" db="EMBL/GenBank/DDBJ databases">
        <title>High-resolution comparative analysis of great ape genomes.</title>
        <authorList>
            <person name="Pollen A."/>
            <person name="Hastie A."/>
            <person name="Hormozdiari F."/>
            <person name="Dougherty M."/>
            <person name="Liu R."/>
            <person name="Chaisson M."/>
            <person name="Hoppe E."/>
            <person name="Hill C."/>
            <person name="Pang A."/>
            <person name="Hillier L."/>
            <person name="Baker C."/>
            <person name="Armstrong J."/>
            <person name="Shendure J."/>
            <person name="Paten B."/>
            <person name="Wilson R."/>
            <person name="Chao H."/>
            <person name="Schneider V."/>
            <person name="Ventura M."/>
            <person name="Kronenberg Z."/>
            <person name="Murali S."/>
            <person name="Gordon D."/>
            <person name="Cantsilieris S."/>
            <person name="Munson K."/>
            <person name="Nelson B."/>
            <person name="Raja A."/>
            <person name="Underwood J."/>
            <person name="Diekhans M."/>
            <person name="Fiddes I."/>
            <person name="Haussler D."/>
            <person name="Eichler E."/>
        </authorList>
    </citation>
    <scope>NUCLEOTIDE SEQUENCE [LARGE SCALE GENOMIC DNA]</scope>
    <source>
        <strain evidence="4">Susie</strain>
    </source>
</reference>
<dbReference type="SUPFAM" id="SSF109640">
    <property type="entry name" value="KRAB domain (Kruppel-associated box)"/>
    <property type="match status" value="1"/>
</dbReference>